<reference evidence="4 5" key="1">
    <citation type="submission" date="2019-09" db="EMBL/GenBank/DDBJ databases">
        <title>Hydrogenophaga aromatica sp. nov., isolated from a para-xylene-degrading enrichment culture.</title>
        <authorList>
            <person name="Tancsics A."/>
            <person name="Banerjee S."/>
        </authorList>
    </citation>
    <scope>NUCLEOTIDE SEQUENCE [LARGE SCALE GENOMIC DNA]</scope>
    <source>
        <strain evidence="4 5">D2P1</strain>
    </source>
</reference>
<dbReference type="PANTHER" id="PTHR37010">
    <property type="entry name" value="SULFURTRANSFERASE TUSE"/>
    <property type="match status" value="1"/>
</dbReference>
<proteinExistence type="inferred from homology"/>
<dbReference type="GO" id="GO:0002143">
    <property type="term" value="P:tRNA wobble position uridine thiolation"/>
    <property type="evidence" value="ECO:0007669"/>
    <property type="project" value="TreeGrafter"/>
</dbReference>
<dbReference type="Gene3D" id="1.10.10.370">
    <property type="entry name" value="DsrC-like protein, C-terminal domain"/>
    <property type="match status" value="1"/>
</dbReference>
<dbReference type="Pfam" id="PF04358">
    <property type="entry name" value="DsrC"/>
    <property type="match status" value="1"/>
</dbReference>
<evidence type="ECO:0000313" key="4">
    <source>
        <dbReference type="EMBL" id="NWF47282.1"/>
    </source>
</evidence>
<comment type="similarity">
    <text evidence="2">Belongs to the DsrC/TusE family.</text>
</comment>
<comment type="caution">
    <text evidence="4">The sequence shown here is derived from an EMBL/GenBank/DDBJ whole genome shotgun (WGS) entry which is preliminary data.</text>
</comment>
<dbReference type="InterPro" id="IPR043163">
    <property type="entry name" value="DsrC-like_N"/>
</dbReference>
<dbReference type="RefSeq" id="WP_177137161.1">
    <property type="nucleotide sequence ID" value="NZ_VYGV01000016.1"/>
</dbReference>
<comment type="subcellular location">
    <subcellularLocation>
        <location evidence="1">Cytoplasm</location>
    </subcellularLocation>
</comment>
<dbReference type="EMBL" id="VYGV01000016">
    <property type="protein sequence ID" value="NWF47282.1"/>
    <property type="molecule type" value="Genomic_DNA"/>
</dbReference>
<dbReference type="NCBIfam" id="TIGR03342">
    <property type="entry name" value="dsrC_tusE_dsvC"/>
    <property type="match status" value="1"/>
</dbReference>
<dbReference type="SUPFAM" id="SSF69721">
    <property type="entry name" value="DsrC, the gamma subunit of dissimilatory sulfite reductase"/>
    <property type="match status" value="1"/>
</dbReference>
<keyword evidence="5" id="KW-1185">Reference proteome</keyword>
<name>A0A7Y8H0A6_9BURK</name>
<evidence type="ECO:0000256" key="2">
    <source>
        <dbReference type="ARBA" id="ARBA00005718"/>
    </source>
</evidence>
<evidence type="ECO:0000256" key="3">
    <source>
        <dbReference type="ARBA" id="ARBA00022490"/>
    </source>
</evidence>
<dbReference type="Gene3D" id="3.30.1420.10">
    <property type="match status" value="1"/>
</dbReference>
<gene>
    <name evidence="4" type="ORF">F3K02_18780</name>
</gene>
<dbReference type="PIRSF" id="PIRSF006223">
    <property type="entry name" value="DsrC_TusE"/>
    <property type="match status" value="1"/>
</dbReference>
<dbReference type="GO" id="GO:0005737">
    <property type="term" value="C:cytoplasm"/>
    <property type="evidence" value="ECO:0007669"/>
    <property type="project" value="UniProtKB-SubCell"/>
</dbReference>
<organism evidence="4 5">
    <name type="scientific">Hydrogenophaga aromaticivorans</name>
    <dbReference type="NCBI Taxonomy" id="2610898"/>
    <lineage>
        <taxon>Bacteria</taxon>
        <taxon>Pseudomonadati</taxon>
        <taxon>Pseudomonadota</taxon>
        <taxon>Betaproteobacteria</taxon>
        <taxon>Burkholderiales</taxon>
        <taxon>Comamonadaceae</taxon>
        <taxon>Hydrogenophaga</taxon>
    </lineage>
</organism>
<evidence type="ECO:0000256" key="1">
    <source>
        <dbReference type="ARBA" id="ARBA00004496"/>
    </source>
</evidence>
<dbReference type="Proteomes" id="UP000545507">
    <property type="component" value="Unassembled WGS sequence"/>
</dbReference>
<accession>A0A7Y8H0A6</accession>
<evidence type="ECO:0000313" key="5">
    <source>
        <dbReference type="Proteomes" id="UP000545507"/>
    </source>
</evidence>
<dbReference type="InterPro" id="IPR025526">
    <property type="entry name" value="DsrC-like_dom_sf"/>
</dbReference>
<dbReference type="PANTHER" id="PTHR37010:SF1">
    <property type="entry name" value="SULFURTRANSFERASE TUSE"/>
    <property type="match status" value="1"/>
</dbReference>
<dbReference type="GO" id="GO:0097163">
    <property type="term" value="F:sulfur carrier activity"/>
    <property type="evidence" value="ECO:0007669"/>
    <property type="project" value="TreeGrafter"/>
</dbReference>
<dbReference type="InterPro" id="IPR042072">
    <property type="entry name" value="DsrC-like_C"/>
</dbReference>
<dbReference type="AlphaFoldDB" id="A0A7Y8H0A6"/>
<keyword evidence="3" id="KW-0963">Cytoplasm</keyword>
<sequence length="124" mass="14148">MSTTLTLPADAFTRILMVKGHPVETDSEGYLRDLGDWSEDFVRALAAQEELTLTDEHWELVRYLRAYYAEHGVQAQVRAMIKHFTVVWGPERGSNHHLHDLFPRGGPQKQGNRLAGLLRTKGEH</sequence>
<dbReference type="InterPro" id="IPR007453">
    <property type="entry name" value="DsrC/TusE"/>
</dbReference>
<protein>
    <submittedName>
        <fullName evidence="4">TusE/DsrC/DsvC family sulfur relay protein</fullName>
    </submittedName>
</protein>